<name>A0A816LJP8_BRANA</name>
<keyword evidence="1" id="KW-0732">Signal</keyword>
<organism evidence="2">
    <name type="scientific">Brassica napus</name>
    <name type="common">Rape</name>
    <dbReference type="NCBI Taxonomy" id="3708"/>
    <lineage>
        <taxon>Eukaryota</taxon>
        <taxon>Viridiplantae</taxon>
        <taxon>Streptophyta</taxon>
        <taxon>Embryophyta</taxon>
        <taxon>Tracheophyta</taxon>
        <taxon>Spermatophyta</taxon>
        <taxon>Magnoliopsida</taxon>
        <taxon>eudicotyledons</taxon>
        <taxon>Gunneridae</taxon>
        <taxon>Pentapetalae</taxon>
        <taxon>rosids</taxon>
        <taxon>malvids</taxon>
        <taxon>Brassicales</taxon>
        <taxon>Brassicaceae</taxon>
        <taxon>Brassiceae</taxon>
        <taxon>Brassica</taxon>
    </lineage>
</organism>
<protein>
    <submittedName>
        <fullName evidence="2">(rape) hypothetical protein</fullName>
    </submittedName>
</protein>
<feature type="chain" id="PRO_5032935097" evidence="1">
    <location>
        <begin position="22"/>
        <end position="85"/>
    </location>
</feature>
<gene>
    <name evidence="2" type="ORF">DARMORV10_C05P63640.1</name>
</gene>
<feature type="signal peptide" evidence="1">
    <location>
        <begin position="1"/>
        <end position="21"/>
    </location>
</feature>
<accession>A0A816LJP8</accession>
<dbReference type="AlphaFoldDB" id="A0A816LJP8"/>
<sequence length="85" mass="9900">MPHPNNLFLFYLLLITKPVKKNLSLCRNQNRRKKETEIPLLSSFSTSAEAFKIDIFLLLLSRNPVSNGIGTKLMKKLRKNLKMQR</sequence>
<dbReference type="Proteomes" id="UP001295469">
    <property type="component" value="Chromosome C05"/>
</dbReference>
<dbReference type="EMBL" id="HG994369">
    <property type="protein sequence ID" value="CAF1941068.1"/>
    <property type="molecule type" value="Genomic_DNA"/>
</dbReference>
<evidence type="ECO:0000313" key="2">
    <source>
        <dbReference type="EMBL" id="CAF1941068.1"/>
    </source>
</evidence>
<reference evidence="2" key="1">
    <citation type="submission" date="2021-01" db="EMBL/GenBank/DDBJ databases">
        <authorList>
            <consortium name="Genoscope - CEA"/>
            <person name="William W."/>
        </authorList>
    </citation>
    <scope>NUCLEOTIDE SEQUENCE</scope>
</reference>
<evidence type="ECO:0000256" key="1">
    <source>
        <dbReference type="SAM" id="SignalP"/>
    </source>
</evidence>
<proteinExistence type="predicted"/>